<proteinExistence type="predicted"/>
<dbReference type="PANTHER" id="PTHR38850:SF2">
    <property type="entry name" value="CERATO-PLATANIN"/>
    <property type="match status" value="1"/>
</dbReference>
<name>A0A194V7C0_CYTMA</name>
<protein>
    <recommendedName>
        <fullName evidence="4">Cerato-platanin</fullName>
    </recommendedName>
</protein>
<organism evidence="2 3">
    <name type="scientific">Cytospora mali</name>
    <name type="common">Apple Valsa canker fungus</name>
    <name type="synonym">Valsa mali</name>
    <dbReference type="NCBI Taxonomy" id="578113"/>
    <lineage>
        <taxon>Eukaryota</taxon>
        <taxon>Fungi</taxon>
        <taxon>Dikarya</taxon>
        <taxon>Ascomycota</taxon>
        <taxon>Pezizomycotina</taxon>
        <taxon>Sordariomycetes</taxon>
        <taxon>Sordariomycetidae</taxon>
        <taxon>Diaporthales</taxon>
        <taxon>Cytosporaceae</taxon>
        <taxon>Cytospora</taxon>
    </lineage>
</organism>
<accession>A0A194V7C0</accession>
<sequence length="244" mass="25572">MLFRIVPLLLAWAISAANASLPSSGTVYVTPHSQFSSSIGVLGCKVNTNRIAYWPAFPDCTNMCIKLTFGSRSRTILHIDSSGGAHDISFDAFQYLAFGSSATASPAILNANAGVNMDYEIVDMSQCSDIITSETGKMSFIAVSPNQVDSCLDQSGSWLAKNYELRNIADSQCQYGIDEVCTLDEATGTAKCPSGVGTNGNVALSPAQPVIDYIAPCGVKETAGGAAVVADQCSMVTQTPNPSS</sequence>
<gene>
    <name evidence="2" type="ORF">VP1G_06956</name>
</gene>
<keyword evidence="1" id="KW-0732">Signal</keyword>
<evidence type="ECO:0008006" key="4">
    <source>
        <dbReference type="Google" id="ProtNLM"/>
    </source>
</evidence>
<reference evidence="3" key="1">
    <citation type="submission" date="2014-12" db="EMBL/GenBank/DDBJ databases">
        <title>Genome Sequence of Valsa Canker Pathogens Uncovers a Specific Adaption of Colonization on Woody Bark.</title>
        <authorList>
            <person name="Yin Z."/>
            <person name="Liu H."/>
            <person name="Gao X."/>
            <person name="Li Z."/>
            <person name="Song N."/>
            <person name="Ke X."/>
            <person name="Dai Q."/>
            <person name="Wu Y."/>
            <person name="Sun Y."/>
            <person name="Xu J.-R."/>
            <person name="Kang Z.K."/>
            <person name="Wang L."/>
            <person name="Huang L."/>
        </authorList>
    </citation>
    <scope>NUCLEOTIDE SEQUENCE [LARGE SCALE GENOMIC DNA]</scope>
    <source>
        <strain evidence="3">SXYL134</strain>
    </source>
</reference>
<dbReference type="Proteomes" id="UP000078576">
    <property type="component" value="Unassembled WGS sequence"/>
</dbReference>
<feature type="chain" id="PRO_5008266267" description="Cerato-platanin" evidence="1">
    <location>
        <begin position="20"/>
        <end position="244"/>
    </location>
</feature>
<dbReference type="STRING" id="694573.A0A194V7C0"/>
<evidence type="ECO:0000313" key="3">
    <source>
        <dbReference type="Proteomes" id="UP000078576"/>
    </source>
</evidence>
<dbReference type="AlphaFoldDB" id="A0A194V7C0"/>
<dbReference type="PANTHER" id="PTHR38850">
    <property type="entry name" value="CERATO-PLATANIN"/>
    <property type="match status" value="1"/>
</dbReference>
<keyword evidence="3" id="KW-1185">Reference proteome</keyword>
<dbReference type="OrthoDB" id="5370830at2759"/>
<dbReference type="EMBL" id="KN714735">
    <property type="protein sequence ID" value="KUI59736.1"/>
    <property type="molecule type" value="Genomic_DNA"/>
</dbReference>
<feature type="signal peptide" evidence="1">
    <location>
        <begin position="1"/>
        <end position="19"/>
    </location>
</feature>
<evidence type="ECO:0000256" key="1">
    <source>
        <dbReference type="SAM" id="SignalP"/>
    </source>
</evidence>
<evidence type="ECO:0000313" key="2">
    <source>
        <dbReference type="EMBL" id="KUI59736.1"/>
    </source>
</evidence>